<comment type="caution">
    <text evidence="1">The sequence shown here is derived from an EMBL/GenBank/DDBJ whole genome shotgun (WGS) entry which is preliminary data.</text>
</comment>
<gene>
    <name evidence="1" type="ORF">FWILDA_LOCUS17759</name>
</gene>
<name>A0A9W4T959_9GLOM</name>
<dbReference type="Proteomes" id="UP001153678">
    <property type="component" value="Unassembled WGS sequence"/>
</dbReference>
<protein>
    <submittedName>
        <fullName evidence="1">10230_t:CDS:1</fullName>
    </submittedName>
</protein>
<sequence>VLLNDANEIKSNSVKKLIKSSSFFINVDKLVQVLKPVKIAIILLESASVNLVDCFLQLILLANAIKKLPIQEI</sequence>
<dbReference type="EMBL" id="CAMKVN010014996">
    <property type="protein sequence ID" value="CAI2196801.1"/>
    <property type="molecule type" value="Genomic_DNA"/>
</dbReference>
<organism evidence="1 2">
    <name type="scientific">Funneliformis geosporum</name>
    <dbReference type="NCBI Taxonomy" id="1117311"/>
    <lineage>
        <taxon>Eukaryota</taxon>
        <taxon>Fungi</taxon>
        <taxon>Fungi incertae sedis</taxon>
        <taxon>Mucoromycota</taxon>
        <taxon>Glomeromycotina</taxon>
        <taxon>Glomeromycetes</taxon>
        <taxon>Glomerales</taxon>
        <taxon>Glomeraceae</taxon>
        <taxon>Funneliformis</taxon>
    </lineage>
</organism>
<accession>A0A9W4T959</accession>
<reference evidence="1" key="1">
    <citation type="submission" date="2022-08" db="EMBL/GenBank/DDBJ databases">
        <authorList>
            <person name="Kallberg Y."/>
            <person name="Tangrot J."/>
            <person name="Rosling A."/>
        </authorList>
    </citation>
    <scope>NUCLEOTIDE SEQUENCE</scope>
    <source>
        <strain evidence="1">Wild A</strain>
    </source>
</reference>
<dbReference type="OrthoDB" id="2443806at2759"/>
<keyword evidence="2" id="KW-1185">Reference proteome</keyword>
<proteinExistence type="predicted"/>
<dbReference type="AlphaFoldDB" id="A0A9W4T959"/>
<evidence type="ECO:0000313" key="2">
    <source>
        <dbReference type="Proteomes" id="UP001153678"/>
    </source>
</evidence>
<feature type="non-terminal residue" evidence="1">
    <location>
        <position position="1"/>
    </location>
</feature>
<evidence type="ECO:0000313" key="1">
    <source>
        <dbReference type="EMBL" id="CAI2196801.1"/>
    </source>
</evidence>